<feature type="transmembrane region" description="Helical" evidence="2">
    <location>
        <begin position="84"/>
        <end position="103"/>
    </location>
</feature>
<organism evidence="3 4">
    <name type="scientific">Catellatospora coxensis</name>
    <dbReference type="NCBI Taxonomy" id="310354"/>
    <lineage>
        <taxon>Bacteria</taxon>
        <taxon>Bacillati</taxon>
        <taxon>Actinomycetota</taxon>
        <taxon>Actinomycetes</taxon>
        <taxon>Micromonosporales</taxon>
        <taxon>Micromonosporaceae</taxon>
        <taxon>Catellatospora</taxon>
    </lineage>
</organism>
<dbReference type="Proteomes" id="UP000630887">
    <property type="component" value="Unassembled WGS sequence"/>
</dbReference>
<proteinExistence type="predicted"/>
<feature type="transmembrane region" description="Helical" evidence="2">
    <location>
        <begin position="109"/>
        <end position="129"/>
    </location>
</feature>
<feature type="compositionally biased region" description="Pro residues" evidence="1">
    <location>
        <begin position="153"/>
        <end position="174"/>
    </location>
</feature>
<dbReference type="RefSeq" id="WP_308440684.1">
    <property type="nucleotide sequence ID" value="NZ_BAAALC010000122.1"/>
</dbReference>
<dbReference type="AlphaFoldDB" id="A0A8J3L544"/>
<keyword evidence="2" id="KW-0472">Membrane</keyword>
<reference evidence="3 4" key="1">
    <citation type="submission" date="2021-01" db="EMBL/GenBank/DDBJ databases">
        <title>Whole genome shotgun sequence of Catellatospora coxensis NBRC 107359.</title>
        <authorList>
            <person name="Komaki H."/>
            <person name="Tamura T."/>
        </authorList>
    </citation>
    <scope>NUCLEOTIDE SEQUENCE [LARGE SCALE GENOMIC DNA]</scope>
    <source>
        <strain evidence="3 4">NBRC 107359</strain>
    </source>
</reference>
<keyword evidence="2" id="KW-0812">Transmembrane</keyword>
<evidence type="ECO:0000313" key="3">
    <source>
        <dbReference type="EMBL" id="GIG11654.1"/>
    </source>
</evidence>
<sequence length="305" mass="32071">MATNTKRDRGGKFETFVLVVILLAVGGAAGAASFTHVHDWTMHNSPAGTGDWFGWANAVISELIPIAAMLVMRRRHAAGQPIGYPIFLLVAALGFSVAAQIAVAKPGATGYLVSVFPALAFAALAKLILGKGPAAEVAADPAPAAVRDDRPRPVPVPDVRPRPQDVPAPSPTPLRVPNERPRYVPAVPETPPAVPVAEDRPEPVPTVPAVVVRAVAPVITNVPALERPVTEWPAPPLPADLLDRARAAVTEHEQTNGRPITRDELRAVLRVSNDTTGQIMRALGLTAPRTSLASVNGTPLPEAAR</sequence>
<comment type="caution">
    <text evidence="3">The sequence shown here is derived from an EMBL/GenBank/DDBJ whole genome shotgun (WGS) entry which is preliminary data.</text>
</comment>
<evidence type="ECO:0008006" key="5">
    <source>
        <dbReference type="Google" id="ProtNLM"/>
    </source>
</evidence>
<protein>
    <recommendedName>
        <fullName evidence="5">DUF2637 domain-containing protein</fullName>
    </recommendedName>
</protein>
<keyword evidence="4" id="KW-1185">Reference proteome</keyword>
<feature type="transmembrane region" description="Helical" evidence="2">
    <location>
        <begin position="55"/>
        <end position="72"/>
    </location>
</feature>
<gene>
    <name evidence="3" type="ORF">Cco03nite_83540</name>
</gene>
<evidence type="ECO:0000256" key="1">
    <source>
        <dbReference type="SAM" id="MobiDB-lite"/>
    </source>
</evidence>
<name>A0A8J3L544_9ACTN</name>
<evidence type="ECO:0000256" key="2">
    <source>
        <dbReference type="SAM" id="Phobius"/>
    </source>
</evidence>
<keyword evidence="2" id="KW-1133">Transmembrane helix</keyword>
<accession>A0A8J3L544</accession>
<dbReference type="EMBL" id="BONI01000182">
    <property type="protein sequence ID" value="GIG11654.1"/>
    <property type="molecule type" value="Genomic_DNA"/>
</dbReference>
<evidence type="ECO:0000313" key="4">
    <source>
        <dbReference type="Proteomes" id="UP000630887"/>
    </source>
</evidence>
<feature type="region of interest" description="Disordered" evidence="1">
    <location>
        <begin position="140"/>
        <end position="200"/>
    </location>
</feature>